<evidence type="ECO:0000313" key="3">
    <source>
        <dbReference type="Proteomes" id="UP000183407"/>
    </source>
</evidence>
<name>A0A1H4III5_RHOJO</name>
<reference evidence="3" key="1">
    <citation type="submission" date="2016-10" db="EMBL/GenBank/DDBJ databases">
        <authorList>
            <person name="Varghese N."/>
        </authorList>
    </citation>
    <scope>NUCLEOTIDE SEQUENCE [LARGE SCALE GENOMIC DNA]</scope>
    <source>
        <strain evidence="3">DSM 44719</strain>
    </source>
</reference>
<feature type="region of interest" description="Disordered" evidence="1">
    <location>
        <begin position="1"/>
        <end position="59"/>
    </location>
</feature>
<organism evidence="2 3">
    <name type="scientific">Rhodococcus jostii</name>
    <dbReference type="NCBI Taxonomy" id="132919"/>
    <lineage>
        <taxon>Bacteria</taxon>
        <taxon>Bacillati</taxon>
        <taxon>Actinomycetota</taxon>
        <taxon>Actinomycetes</taxon>
        <taxon>Mycobacteriales</taxon>
        <taxon>Nocardiaceae</taxon>
        <taxon>Rhodococcus</taxon>
    </lineage>
</organism>
<dbReference type="AlphaFoldDB" id="A0A1H4III5"/>
<proteinExistence type="predicted"/>
<sequence>MPNPRGLGNRSVPARKPAGAYEPQVLSPTSTEDSLPGGEAATPPGVSALEPKTRPEKEPLNTRVLVSTSQRLEWFTKEHGYTVTNVVDVALQEFLARKGVPDVDTLREIVARAGGPELAD</sequence>
<accession>A0A1H4III5</accession>
<evidence type="ECO:0000313" key="2">
    <source>
        <dbReference type="EMBL" id="SEB33929.1"/>
    </source>
</evidence>
<protein>
    <submittedName>
        <fullName evidence="2">Uncharacterized protein</fullName>
    </submittedName>
</protein>
<dbReference type="EMBL" id="FNTL01000002">
    <property type="protein sequence ID" value="SEB33929.1"/>
    <property type="molecule type" value="Genomic_DNA"/>
</dbReference>
<evidence type="ECO:0000256" key="1">
    <source>
        <dbReference type="SAM" id="MobiDB-lite"/>
    </source>
</evidence>
<dbReference type="Proteomes" id="UP000183407">
    <property type="component" value="Unassembled WGS sequence"/>
</dbReference>
<gene>
    <name evidence="2" type="ORF">SAMN04490220_0053</name>
</gene>